<dbReference type="PANTHER" id="PTHR33116">
    <property type="entry name" value="REVERSE TRANSCRIPTASE ZINC-BINDING DOMAIN-CONTAINING PROTEIN-RELATED-RELATED"/>
    <property type="match status" value="1"/>
</dbReference>
<keyword evidence="3" id="KW-1185">Reference proteome</keyword>
<proteinExistence type="predicted"/>
<accession>A0AAV0EFB0</accession>
<reference evidence="2" key="1">
    <citation type="submission" date="2022-07" db="EMBL/GenBank/DDBJ databases">
        <authorList>
            <person name="Macas J."/>
            <person name="Novak P."/>
            <person name="Neumann P."/>
        </authorList>
    </citation>
    <scope>NUCLEOTIDE SEQUENCE</scope>
</reference>
<name>A0AAV0EFB0_9ASTE</name>
<dbReference type="InterPro" id="IPR000477">
    <property type="entry name" value="RT_dom"/>
</dbReference>
<gene>
    <name evidence="2" type="ORF">CEPIT_LOCUS24680</name>
</gene>
<dbReference type="PANTHER" id="PTHR33116:SF78">
    <property type="entry name" value="OS12G0587133 PROTEIN"/>
    <property type="match status" value="1"/>
</dbReference>
<evidence type="ECO:0000313" key="2">
    <source>
        <dbReference type="EMBL" id="CAH9122724.1"/>
    </source>
</evidence>
<protein>
    <recommendedName>
        <fullName evidence="1">Reverse transcriptase domain-containing protein</fullName>
    </recommendedName>
</protein>
<organism evidence="2 3">
    <name type="scientific">Cuscuta epithymum</name>
    <dbReference type="NCBI Taxonomy" id="186058"/>
    <lineage>
        <taxon>Eukaryota</taxon>
        <taxon>Viridiplantae</taxon>
        <taxon>Streptophyta</taxon>
        <taxon>Embryophyta</taxon>
        <taxon>Tracheophyta</taxon>
        <taxon>Spermatophyta</taxon>
        <taxon>Magnoliopsida</taxon>
        <taxon>eudicotyledons</taxon>
        <taxon>Gunneridae</taxon>
        <taxon>Pentapetalae</taxon>
        <taxon>asterids</taxon>
        <taxon>lamiids</taxon>
        <taxon>Solanales</taxon>
        <taxon>Convolvulaceae</taxon>
        <taxon>Cuscuteae</taxon>
        <taxon>Cuscuta</taxon>
        <taxon>Cuscuta subgen. Cuscuta</taxon>
    </lineage>
</organism>
<sequence length="130" mass="14642">MMEGSIKPFWMGNIGYPITHLGFADDLLIFLNGGSRSLVNFKKFITDYQSASGQTVNLQKSSFICGKSALGRINIIRDMLGMRKTELPMKYLGVNLHKGVNRFKFCEKIINQFDEKLSSWKQKNLSQGGG</sequence>
<dbReference type="Proteomes" id="UP001152523">
    <property type="component" value="Unassembled WGS sequence"/>
</dbReference>
<evidence type="ECO:0000313" key="3">
    <source>
        <dbReference type="Proteomes" id="UP001152523"/>
    </source>
</evidence>
<dbReference type="EMBL" id="CAMAPF010000927">
    <property type="protein sequence ID" value="CAH9122724.1"/>
    <property type="molecule type" value="Genomic_DNA"/>
</dbReference>
<dbReference type="AlphaFoldDB" id="A0AAV0EFB0"/>
<dbReference type="PROSITE" id="PS50878">
    <property type="entry name" value="RT_POL"/>
    <property type="match status" value="1"/>
</dbReference>
<comment type="caution">
    <text evidence="2">The sequence shown here is derived from an EMBL/GenBank/DDBJ whole genome shotgun (WGS) entry which is preliminary data.</text>
</comment>
<feature type="domain" description="Reverse transcriptase" evidence="1">
    <location>
        <begin position="1"/>
        <end position="96"/>
    </location>
</feature>
<evidence type="ECO:0000259" key="1">
    <source>
        <dbReference type="PROSITE" id="PS50878"/>
    </source>
</evidence>